<evidence type="ECO:0000256" key="1">
    <source>
        <dbReference type="SAM" id="MobiDB-lite"/>
    </source>
</evidence>
<accession>A0AAX4IIV8</accession>
<evidence type="ECO:0000313" key="3">
    <source>
        <dbReference type="Proteomes" id="UP001322277"/>
    </source>
</evidence>
<dbReference type="AlphaFoldDB" id="A0AAX4IIV8"/>
<proteinExistence type="predicted"/>
<gene>
    <name evidence="2" type="ORF">CDEST_08284</name>
</gene>
<evidence type="ECO:0000313" key="2">
    <source>
        <dbReference type="EMBL" id="WQF83270.1"/>
    </source>
</evidence>
<dbReference type="KEGG" id="cdet:87944787"/>
<protein>
    <submittedName>
        <fullName evidence="2">Uncharacterized protein</fullName>
    </submittedName>
</protein>
<organism evidence="2 3">
    <name type="scientific">Colletotrichum destructivum</name>
    <dbReference type="NCBI Taxonomy" id="34406"/>
    <lineage>
        <taxon>Eukaryota</taxon>
        <taxon>Fungi</taxon>
        <taxon>Dikarya</taxon>
        <taxon>Ascomycota</taxon>
        <taxon>Pezizomycotina</taxon>
        <taxon>Sordariomycetes</taxon>
        <taxon>Hypocreomycetidae</taxon>
        <taxon>Glomerellales</taxon>
        <taxon>Glomerellaceae</taxon>
        <taxon>Colletotrichum</taxon>
        <taxon>Colletotrichum destructivum species complex</taxon>
    </lineage>
</organism>
<reference evidence="3" key="1">
    <citation type="journal article" date="2023" name="bioRxiv">
        <title>Complete genome of the Medicago anthracnose fungus, Colletotrichum destructivum, reveals a mini-chromosome-like region within a core chromosome.</title>
        <authorList>
            <person name="Lapalu N."/>
            <person name="Simon A."/>
            <person name="Lu A."/>
            <person name="Plaumann P.-L."/>
            <person name="Amselem J."/>
            <person name="Pigne S."/>
            <person name="Auger A."/>
            <person name="Koch C."/>
            <person name="Dallery J.-F."/>
            <person name="O'Connell R.J."/>
        </authorList>
    </citation>
    <scope>NUCLEOTIDE SEQUENCE [LARGE SCALE GENOMIC DNA]</scope>
    <source>
        <strain evidence="3">CBS 520.97</strain>
    </source>
</reference>
<name>A0AAX4IIV8_9PEZI</name>
<feature type="region of interest" description="Disordered" evidence="1">
    <location>
        <begin position="1"/>
        <end position="21"/>
    </location>
</feature>
<dbReference type="GeneID" id="87944787"/>
<sequence length="82" mass="9046">MFPLATMLDRHHGPKHHRRLPAAENEGLPGLCFRDSSAGQCLCTTIYLVVSTLFFRVHTQPILFSQHDPGFRSGGRGGTSVL</sequence>
<dbReference type="EMBL" id="CP137309">
    <property type="protein sequence ID" value="WQF83270.1"/>
    <property type="molecule type" value="Genomic_DNA"/>
</dbReference>
<dbReference type="RefSeq" id="XP_062780494.1">
    <property type="nucleotide sequence ID" value="XM_062924443.1"/>
</dbReference>
<dbReference type="Proteomes" id="UP001322277">
    <property type="component" value="Chromosome 5"/>
</dbReference>
<keyword evidence="3" id="KW-1185">Reference proteome</keyword>